<evidence type="ECO:0000313" key="3">
    <source>
        <dbReference type="Proteomes" id="UP000010798"/>
    </source>
</evidence>
<dbReference type="PANTHER" id="PTHR45867:SF3">
    <property type="entry name" value="ACID PHOSPHATASE TYPE 7"/>
    <property type="match status" value="1"/>
</dbReference>
<dbReference type="InterPro" id="IPR004843">
    <property type="entry name" value="Calcineurin-like_PHP"/>
</dbReference>
<name>L0DQ86_SINAD</name>
<protein>
    <submittedName>
        <fullName evidence="2">Putative phosphohydrolase</fullName>
    </submittedName>
</protein>
<accession>L0DQ86</accession>
<proteinExistence type="predicted"/>
<keyword evidence="3" id="KW-1185">Reference proteome</keyword>
<dbReference type="AlphaFoldDB" id="L0DQ86"/>
<dbReference type="STRING" id="886293.Sinac_7521"/>
<dbReference type="PANTHER" id="PTHR45867">
    <property type="entry name" value="PURPLE ACID PHOSPHATASE"/>
    <property type="match status" value="1"/>
</dbReference>
<dbReference type="RefSeq" id="WP_015250618.1">
    <property type="nucleotide sequence ID" value="NC_019892.1"/>
</dbReference>
<dbReference type="SUPFAM" id="SSF56300">
    <property type="entry name" value="Metallo-dependent phosphatases"/>
    <property type="match status" value="1"/>
</dbReference>
<dbReference type="EMBL" id="CP003364">
    <property type="protein sequence ID" value="AGA31554.1"/>
    <property type="molecule type" value="Genomic_DNA"/>
</dbReference>
<dbReference type="Gene3D" id="3.60.21.10">
    <property type="match status" value="1"/>
</dbReference>
<evidence type="ECO:0000259" key="1">
    <source>
        <dbReference type="Pfam" id="PF00149"/>
    </source>
</evidence>
<organism evidence="2 3">
    <name type="scientific">Singulisphaera acidiphila (strain ATCC BAA-1392 / DSM 18658 / VKM B-2454 / MOB10)</name>
    <dbReference type="NCBI Taxonomy" id="886293"/>
    <lineage>
        <taxon>Bacteria</taxon>
        <taxon>Pseudomonadati</taxon>
        <taxon>Planctomycetota</taxon>
        <taxon>Planctomycetia</taxon>
        <taxon>Isosphaerales</taxon>
        <taxon>Isosphaeraceae</taxon>
        <taxon>Singulisphaera</taxon>
    </lineage>
</organism>
<keyword evidence="2" id="KW-0378">Hydrolase</keyword>
<gene>
    <name evidence="2" type="ordered locus">Sinac_7521</name>
</gene>
<dbReference type="Pfam" id="PF00149">
    <property type="entry name" value="Metallophos"/>
    <property type="match status" value="1"/>
</dbReference>
<dbReference type="OrthoDB" id="9804511at2"/>
<dbReference type="KEGG" id="saci:Sinac_7521"/>
<dbReference type="HOGENOM" id="CLU_528683_0_0_0"/>
<dbReference type="GO" id="GO:0016787">
    <property type="term" value="F:hydrolase activity"/>
    <property type="evidence" value="ECO:0007669"/>
    <property type="project" value="UniProtKB-KW"/>
</dbReference>
<sequence length="496" mass="55115">MDVRRRRRLLAIVVLACLVGGGVETWRLLFGQDGLLYHPRVAGGGFLVAPYVQLGDAPRAGATESLAILWQAEDRDAKWRVEARDVPGAAWREAAKPTWQRDSRQTAGPRRFYQTTIGELAPGAEFAYRVKCNDTTLFQATARARKGAGQPHRFVAFGDGGANSYEQMAIAYRTALARPDFVMVAGDLVYSKGRLSEYLDKFFPIYNSDLLGPSTGAPLLRSTPMLVAPGNHDLLERNIDVYPDALAYFLVWSMPLNGPLATAGARNTPVLNATEAHSQAFLDLAGPAYPKMANYAFDYGDAHWTVLDTNLYTDWNDPTLRAWLEADLAAAQDAPWRFVAFHQPPFHSSISHGDEQQTRILAEILEKYRVDIVFSGHIHNYQRSYPLRFVPQRGPDGRPIEKLGRVNGRWTLDTLFDGKTRTRPDGVIYLVTGAGGARLYDSHQNGNNASLQEFTARFVSNTHSLTVVDVDATTLTVRQITATGEEVDRFVVTRDK</sequence>
<dbReference type="InterPro" id="IPR029052">
    <property type="entry name" value="Metallo-depent_PP-like"/>
</dbReference>
<dbReference type="eggNOG" id="COG1409">
    <property type="taxonomic scope" value="Bacteria"/>
</dbReference>
<evidence type="ECO:0000313" key="2">
    <source>
        <dbReference type="EMBL" id="AGA31554.1"/>
    </source>
</evidence>
<reference evidence="2 3" key="1">
    <citation type="submission" date="2012-02" db="EMBL/GenBank/DDBJ databases">
        <title>Complete sequence of chromosome of Singulisphaera acidiphila DSM 18658.</title>
        <authorList>
            <consortium name="US DOE Joint Genome Institute (JGI-PGF)"/>
            <person name="Lucas S."/>
            <person name="Copeland A."/>
            <person name="Lapidus A."/>
            <person name="Glavina del Rio T."/>
            <person name="Dalin E."/>
            <person name="Tice H."/>
            <person name="Bruce D."/>
            <person name="Goodwin L."/>
            <person name="Pitluck S."/>
            <person name="Peters L."/>
            <person name="Ovchinnikova G."/>
            <person name="Chertkov O."/>
            <person name="Kyrpides N."/>
            <person name="Mavromatis K."/>
            <person name="Ivanova N."/>
            <person name="Brettin T."/>
            <person name="Detter J.C."/>
            <person name="Han C."/>
            <person name="Larimer F."/>
            <person name="Land M."/>
            <person name="Hauser L."/>
            <person name="Markowitz V."/>
            <person name="Cheng J.-F."/>
            <person name="Hugenholtz P."/>
            <person name="Woyke T."/>
            <person name="Wu D."/>
            <person name="Tindall B."/>
            <person name="Pomrenke H."/>
            <person name="Brambilla E."/>
            <person name="Klenk H.-P."/>
            <person name="Eisen J.A."/>
        </authorList>
    </citation>
    <scope>NUCLEOTIDE SEQUENCE [LARGE SCALE GENOMIC DNA]</scope>
    <source>
        <strain evidence="3">ATCC BAA-1392 / DSM 18658 / VKM B-2454 / MOB10</strain>
    </source>
</reference>
<dbReference type="Proteomes" id="UP000010798">
    <property type="component" value="Chromosome"/>
</dbReference>
<feature type="domain" description="Calcineurin-like phosphoesterase" evidence="1">
    <location>
        <begin position="153"/>
        <end position="381"/>
    </location>
</feature>